<name>A0A369BIU0_9BACL</name>
<dbReference type="PANTHER" id="PTHR42815:SF2">
    <property type="entry name" value="FAD-BINDING, PUTATIVE (AFU_ORTHOLOGUE AFUA_6G07600)-RELATED"/>
    <property type="match status" value="1"/>
</dbReference>
<sequence length="209" mass="23856">MLDFDDIVKSEDEIRELIGYPSELVKNKVIHYLDSHCKEFISLSPLLFISSSDDLGFCDVSPRGDEPGFVYILDDKRMVIPERPGNRRIDTMRNILKNPRVGLIFVIPGLEETLRINGRAQIIKGKQLLNHMQVKGKTPLLGLGIIIEECYVHCAKAFKRSSLWDPDSWIDKKELPNIAQMISKHAKQLGLSEDQVSSALQESYTKRLY</sequence>
<dbReference type="InterPro" id="IPR011576">
    <property type="entry name" value="Pyridox_Oxase_N"/>
</dbReference>
<dbReference type="EMBL" id="QPJW01000002">
    <property type="protein sequence ID" value="RCX21493.1"/>
    <property type="molecule type" value="Genomic_DNA"/>
</dbReference>
<dbReference type="SUPFAM" id="SSF50475">
    <property type="entry name" value="FMN-binding split barrel"/>
    <property type="match status" value="1"/>
</dbReference>
<dbReference type="PANTHER" id="PTHR42815">
    <property type="entry name" value="FAD-BINDING, PUTATIVE (AFU_ORTHOLOGUE AFUA_6G07600)-RELATED"/>
    <property type="match status" value="1"/>
</dbReference>
<dbReference type="Proteomes" id="UP000253090">
    <property type="component" value="Unassembled WGS sequence"/>
</dbReference>
<comment type="caution">
    <text evidence="2">The sequence shown here is derived from an EMBL/GenBank/DDBJ whole genome shotgun (WGS) entry which is preliminary data.</text>
</comment>
<organism evidence="2 3">
    <name type="scientific">Fontibacillus phaseoli</name>
    <dbReference type="NCBI Taxonomy" id="1416533"/>
    <lineage>
        <taxon>Bacteria</taxon>
        <taxon>Bacillati</taxon>
        <taxon>Bacillota</taxon>
        <taxon>Bacilli</taxon>
        <taxon>Bacillales</taxon>
        <taxon>Paenibacillaceae</taxon>
        <taxon>Fontibacillus</taxon>
    </lineage>
</organism>
<dbReference type="OrthoDB" id="9796486at2"/>
<reference evidence="2 3" key="1">
    <citation type="submission" date="2018-07" db="EMBL/GenBank/DDBJ databases">
        <title>Genomic Encyclopedia of Type Strains, Phase III (KMG-III): the genomes of soil and plant-associated and newly described type strains.</title>
        <authorList>
            <person name="Whitman W."/>
        </authorList>
    </citation>
    <scope>NUCLEOTIDE SEQUENCE [LARGE SCALE GENOMIC DNA]</scope>
    <source>
        <strain evidence="2 3">CECT 8333</strain>
    </source>
</reference>
<evidence type="ECO:0000313" key="2">
    <source>
        <dbReference type="EMBL" id="RCX21493.1"/>
    </source>
</evidence>
<proteinExistence type="predicted"/>
<feature type="domain" description="Pyridoxamine 5'-phosphate oxidase N-terminal" evidence="1">
    <location>
        <begin position="34"/>
        <end position="151"/>
    </location>
</feature>
<evidence type="ECO:0000259" key="1">
    <source>
        <dbReference type="Pfam" id="PF01243"/>
    </source>
</evidence>
<dbReference type="Gene3D" id="2.30.110.10">
    <property type="entry name" value="Electron Transport, Fmn-binding Protein, Chain A"/>
    <property type="match status" value="1"/>
</dbReference>
<protein>
    <recommendedName>
        <fullName evidence="1">Pyridoxamine 5'-phosphate oxidase N-terminal domain-containing protein</fullName>
    </recommendedName>
</protein>
<dbReference type="AlphaFoldDB" id="A0A369BIU0"/>
<keyword evidence="3" id="KW-1185">Reference proteome</keyword>
<gene>
    <name evidence="2" type="ORF">DFP94_102246</name>
</gene>
<accession>A0A369BIU0</accession>
<dbReference type="RefSeq" id="WP_114496045.1">
    <property type="nucleotide sequence ID" value="NZ_QPJW01000002.1"/>
</dbReference>
<dbReference type="InterPro" id="IPR012349">
    <property type="entry name" value="Split_barrel_FMN-bd"/>
</dbReference>
<dbReference type="InterPro" id="IPR024029">
    <property type="entry name" value="Pyridox_Oxase_FMN-dep"/>
</dbReference>
<dbReference type="NCBIfam" id="TIGR04025">
    <property type="entry name" value="PPOX_FMN_DR2398"/>
    <property type="match status" value="1"/>
</dbReference>
<evidence type="ECO:0000313" key="3">
    <source>
        <dbReference type="Proteomes" id="UP000253090"/>
    </source>
</evidence>
<dbReference type="Pfam" id="PF01243">
    <property type="entry name" value="PNPOx_N"/>
    <property type="match status" value="1"/>
</dbReference>